<evidence type="ECO:0000256" key="1">
    <source>
        <dbReference type="ARBA" id="ARBA00010873"/>
    </source>
</evidence>
<dbReference type="AlphaFoldDB" id="A0A5U3S0M2"/>
<keyword evidence="2" id="KW-0184">Conjugation</keyword>
<dbReference type="Gene3D" id="3.30.930.30">
    <property type="match status" value="1"/>
</dbReference>
<name>A0A5U3S0M2_SALET</name>
<evidence type="ECO:0000256" key="2">
    <source>
        <dbReference type="ARBA" id="ARBA00022971"/>
    </source>
</evidence>
<dbReference type="Pfam" id="PF03389">
    <property type="entry name" value="MobA_MobL"/>
    <property type="match status" value="1"/>
</dbReference>
<organism evidence="5">
    <name type="scientific">Salmonella enterica I</name>
    <dbReference type="NCBI Taxonomy" id="59201"/>
    <lineage>
        <taxon>Bacteria</taxon>
        <taxon>Pseudomonadati</taxon>
        <taxon>Pseudomonadota</taxon>
        <taxon>Gammaproteobacteria</taxon>
        <taxon>Enterobacterales</taxon>
        <taxon>Enterobacteriaceae</taxon>
        <taxon>Salmonella</taxon>
    </lineage>
</organism>
<comment type="similarity">
    <text evidence="1">Belongs to the MobA/MobL family.</text>
</comment>
<gene>
    <name evidence="5" type="ORF">AGQ41_22865</name>
</gene>
<dbReference type="InterPro" id="IPR005053">
    <property type="entry name" value="MobA_MobL"/>
</dbReference>
<comment type="caution">
    <text evidence="5">The sequence shown here is derived from an EMBL/GenBank/DDBJ whole genome shotgun (WGS) entry which is preliminary data.</text>
</comment>
<evidence type="ECO:0000256" key="3">
    <source>
        <dbReference type="SAM" id="MobiDB-lite"/>
    </source>
</evidence>
<feature type="region of interest" description="Disordered" evidence="3">
    <location>
        <begin position="434"/>
        <end position="506"/>
    </location>
</feature>
<feature type="domain" description="MobA/MobL protein" evidence="4">
    <location>
        <begin position="19"/>
        <end position="203"/>
    </location>
</feature>
<dbReference type="EMBL" id="AAGMSH010000099">
    <property type="protein sequence ID" value="EBP6617657.1"/>
    <property type="molecule type" value="Genomic_DNA"/>
</dbReference>
<dbReference type="NCBIfam" id="NF041496">
    <property type="entry name" value="MobQ"/>
    <property type="match status" value="1"/>
</dbReference>
<sequence length="506" mass="58015">MAIFHLDFKIVKRSEGMTSVAKAAYHARTRITDDRIGQVFDFSHRTDLHGHIILAPVSTPSHIVESSSALWNEVERVERQNNGQTARYFDVAIPVELNNDDKKKLVAEYCQKNFVDKGMIADIAFHDLDSNNPHAHVMLTLKTITAAGFGKKDRSWNDKKMVVQWRESWAAMSNSYLEAAGSEERINHRSLRTQCADALAQAEEAFSNEEKAFWIAKATETNRPAMQRVHRAKWNNTESQEQRAAEQAQRKQQKEEAKKVYTTFSELPLEIVVDVRSFTITHLAEPEEIVLPDYPATKEPQPVMTTPAISRRPAAKSYRDPNKVSKVNVSGKKTPVLVVPKPNASTKLKTPSLQRTRAMNRAPISDRKQVKPRQNGLFKRFTLLMVEFFKERFVWARRKSDTTDADHDKRIAENYVYDEVLGVNVPRSEFERRAKFNNDQTSSREECYGDESDNDKTVRFPSRPKHEQPDIDKNMDLTPSITSKHIRKGSSSRMLPSGYTKWDTDH</sequence>
<feature type="compositionally biased region" description="Basic and acidic residues" evidence="3">
    <location>
        <begin position="454"/>
        <end position="475"/>
    </location>
</feature>
<reference evidence="5" key="1">
    <citation type="submission" date="2018-07" db="EMBL/GenBank/DDBJ databases">
        <authorList>
            <consortium name="GenomeTrakr network: Whole genome sequencing for foodborne pathogen traceback"/>
        </authorList>
    </citation>
    <scope>NUCLEOTIDE SEQUENCE</scope>
    <source>
        <strain evidence="5">ADRDL-NGUA-38</strain>
    </source>
</reference>
<accession>A0A5U3S0M2</accession>
<evidence type="ECO:0000259" key="4">
    <source>
        <dbReference type="Pfam" id="PF03389"/>
    </source>
</evidence>
<protein>
    <submittedName>
        <fullName evidence="5">Conjugal transfer protein</fullName>
    </submittedName>
</protein>
<feature type="compositionally biased region" description="Basic and acidic residues" evidence="3">
    <location>
        <begin position="434"/>
        <end position="447"/>
    </location>
</feature>
<evidence type="ECO:0000313" key="5">
    <source>
        <dbReference type="EMBL" id="EBP6617657.1"/>
    </source>
</evidence>
<proteinExistence type="inferred from homology"/>